<evidence type="ECO:0000256" key="5">
    <source>
        <dbReference type="SAM" id="Coils"/>
    </source>
</evidence>
<evidence type="ECO:0000256" key="1">
    <source>
        <dbReference type="ARBA" id="ARBA00004370"/>
    </source>
</evidence>
<sequence length="339" mass="38656">MQTLGLLVAPVLGFYHRFLRFFIRFILLMFMDFPSTFNFLTQLTELGCGFLLLGYVSRIFNILGLLLIFLFCFRFLRSPILSNDDKSGRGDNLKEETENNNSNNNNNSSGSGSGSREESLEDELFDVMSLRRMVKAERQRLNAACAEIEKERGAAASAAEEAMAMILRLQSEKSAVEIQAKQFRRVVEQKQEYDLEVIESLQWTVEQVESQKNLLERQLGVLRERLRDFINDREIQLRLQEQQQEHEHEQGTVSDVDVEEHEQGTASDVDVDVDVGEVDNDRDEDADSGSGGFLNFSVEYNDLDAASSQNLSPPHTPQHFVDEIATQEYRFEVGSGLVY</sequence>
<feature type="transmembrane region" description="Helical" evidence="7">
    <location>
        <begin position="21"/>
        <end position="40"/>
    </location>
</feature>
<reference evidence="9 10" key="1">
    <citation type="submission" date="2024-01" db="EMBL/GenBank/DDBJ databases">
        <title>The genomes of 5 underutilized Papilionoideae crops provide insights into root nodulation and disease resistanc.</title>
        <authorList>
            <person name="Jiang F."/>
        </authorList>
    </citation>
    <scope>NUCLEOTIDE SEQUENCE [LARGE SCALE GENOMIC DNA]</scope>
    <source>
        <strain evidence="9">JINMINGXINNONG_FW02</strain>
        <tissue evidence="9">Leaves</tissue>
    </source>
</reference>
<feature type="compositionally biased region" description="Basic and acidic residues" evidence="6">
    <location>
        <begin position="86"/>
        <end position="97"/>
    </location>
</feature>
<evidence type="ECO:0000256" key="3">
    <source>
        <dbReference type="ARBA" id="ARBA00022989"/>
    </source>
</evidence>
<name>A0AAN9L9Q6_PHACN</name>
<evidence type="ECO:0000256" key="6">
    <source>
        <dbReference type="SAM" id="MobiDB-lite"/>
    </source>
</evidence>
<dbReference type="GO" id="GO:0016020">
    <property type="term" value="C:membrane"/>
    <property type="evidence" value="ECO:0007669"/>
    <property type="project" value="UniProtKB-SubCell"/>
</dbReference>
<comment type="caution">
    <text evidence="9">The sequence shown here is derived from an EMBL/GenBank/DDBJ whole genome shotgun (WGS) entry which is preliminary data.</text>
</comment>
<keyword evidence="5" id="KW-0175">Coiled coil</keyword>
<dbReference type="InterPro" id="IPR007656">
    <property type="entry name" value="GTD-bd"/>
</dbReference>
<keyword evidence="10" id="KW-1185">Reference proteome</keyword>
<keyword evidence="2 7" id="KW-0812">Transmembrane</keyword>
<keyword evidence="3 7" id="KW-1133">Transmembrane helix</keyword>
<feature type="compositionally biased region" description="Acidic residues" evidence="6">
    <location>
        <begin position="269"/>
        <end position="287"/>
    </location>
</feature>
<gene>
    <name evidence="9" type="ORF">VNO80_28511</name>
</gene>
<protein>
    <recommendedName>
        <fullName evidence="8">GTD-binding domain-containing protein</fullName>
    </recommendedName>
</protein>
<feature type="region of interest" description="Disordered" evidence="6">
    <location>
        <begin position="241"/>
        <end position="293"/>
    </location>
</feature>
<feature type="domain" description="GTD-binding" evidence="8">
    <location>
        <begin position="125"/>
        <end position="223"/>
    </location>
</feature>
<comment type="subcellular location">
    <subcellularLocation>
        <location evidence="1">Membrane</location>
    </subcellularLocation>
</comment>
<keyword evidence="4 7" id="KW-0472">Membrane</keyword>
<dbReference type="GO" id="GO:0080115">
    <property type="term" value="F:myosin XI tail binding"/>
    <property type="evidence" value="ECO:0007669"/>
    <property type="project" value="UniProtKB-ARBA"/>
</dbReference>
<dbReference type="PROSITE" id="PS51775">
    <property type="entry name" value="GTD_BINDING"/>
    <property type="match status" value="1"/>
</dbReference>
<dbReference type="Proteomes" id="UP001374584">
    <property type="component" value="Unassembled WGS sequence"/>
</dbReference>
<dbReference type="AlphaFoldDB" id="A0AAN9L9Q6"/>
<feature type="compositionally biased region" description="Low complexity" evidence="6">
    <location>
        <begin position="99"/>
        <end position="110"/>
    </location>
</feature>
<evidence type="ECO:0000256" key="7">
    <source>
        <dbReference type="SAM" id="Phobius"/>
    </source>
</evidence>
<dbReference type="PANTHER" id="PTHR31422">
    <property type="entry name" value="BNAANNG28530D PROTEIN"/>
    <property type="match status" value="1"/>
</dbReference>
<evidence type="ECO:0000313" key="10">
    <source>
        <dbReference type="Proteomes" id="UP001374584"/>
    </source>
</evidence>
<evidence type="ECO:0000313" key="9">
    <source>
        <dbReference type="EMBL" id="KAK7331771.1"/>
    </source>
</evidence>
<feature type="coiled-coil region" evidence="5">
    <location>
        <begin position="198"/>
        <end position="232"/>
    </location>
</feature>
<accession>A0AAN9L9Q6</accession>
<dbReference type="EMBL" id="JAYMYR010000011">
    <property type="protein sequence ID" value="KAK7331771.1"/>
    <property type="molecule type" value="Genomic_DNA"/>
</dbReference>
<evidence type="ECO:0000256" key="4">
    <source>
        <dbReference type="ARBA" id="ARBA00023136"/>
    </source>
</evidence>
<feature type="region of interest" description="Disordered" evidence="6">
    <location>
        <begin position="86"/>
        <end position="118"/>
    </location>
</feature>
<evidence type="ECO:0000256" key="2">
    <source>
        <dbReference type="ARBA" id="ARBA00022692"/>
    </source>
</evidence>
<dbReference type="Pfam" id="PF04576">
    <property type="entry name" value="Zein-binding"/>
    <property type="match status" value="1"/>
</dbReference>
<evidence type="ECO:0000259" key="8">
    <source>
        <dbReference type="PROSITE" id="PS51775"/>
    </source>
</evidence>
<feature type="transmembrane region" description="Helical" evidence="7">
    <location>
        <begin position="52"/>
        <end position="76"/>
    </location>
</feature>
<proteinExistence type="predicted"/>
<organism evidence="9 10">
    <name type="scientific">Phaseolus coccineus</name>
    <name type="common">Scarlet runner bean</name>
    <name type="synonym">Phaseolus multiflorus</name>
    <dbReference type="NCBI Taxonomy" id="3886"/>
    <lineage>
        <taxon>Eukaryota</taxon>
        <taxon>Viridiplantae</taxon>
        <taxon>Streptophyta</taxon>
        <taxon>Embryophyta</taxon>
        <taxon>Tracheophyta</taxon>
        <taxon>Spermatophyta</taxon>
        <taxon>Magnoliopsida</taxon>
        <taxon>eudicotyledons</taxon>
        <taxon>Gunneridae</taxon>
        <taxon>Pentapetalae</taxon>
        <taxon>rosids</taxon>
        <taxon>fabids</taxon>
        <taxon>Fabales</taxon>
        <taxon>Fabaceae</taxon>
        <taxon>Papilionoideae</taxon>
        <taxon>50 kb inversion clade</taxon>
        <taxon>NPAAA clade</taxon>
        <taxon>indigoferoid/millettioid clade</taxon>
        <taxon>Phaseoleae</taxon>
        <taxon>Phaseolus</taxon>
    </lineage>
</organism>
<dbReference type="PANTHER" id="PTHR31422:SF27">
    <property type="entry name" value="DUF593-CONTAINING PROTEIN 1"/>
    <property type="match status" value="1"/>
</dbReference>